<dbReference type="SUPFAM" id="SSF54427">
    <property type="entry name" value="NTF2-like"/>
    <property type="match status" value="1"/>
</dbReference>
<name>A0A6L9E9Y1_9FLAO</name>
<dbReference type="InterPro" id="IPR027843">
    <property type="entry name" value="DUF4440"/>
</dbReference>
<dbReference type="EMBL" id="WXYO01000002">
    <property type="protein sequence ID" value="NAS11362.1"/>
    <property type="molecule type" value="Genomic_DNA"/>
</dbReference>
<dbReference type="Pfam" id="PF14534">
    <property type="entry name" value="DUF4440"/>
    <property type="match status" value="1"/>
</dbReference>
<evidence type="ECO:0000313" key="3">
    <source>
        <dbReference type="Proteomes" id="UP000475249"/>
    </source>
</evidence>
<evidence type="ECO:0000313" key="2">
    <source>
        <dbReference type="EMBL" id="NAS11362.1"/>
    </source>
</evidence>
<dbReference type="Proteomes" id="UP000475249">
    <property type="component" value="Unassembled WGS sequence"/>
</dbReference>
<feature type="domain" description="DUF4440" evidence="1">
    <location>
        <begin position="33"/>
        <end position="142"/>
    </location>
</feature>
<dbReference type="AlphaFoldDB" id="A0A6L9E9Y1"/>
<dbReference type="PROSITE" id="PS51257">
    <property type="entry name" value="PROKAR_LIPOPROTEIN"/>
    <property type="match status" value="1"/>
</dbReference>
<dbReference type="Gene3D" id="3.10.450.50">
    <property type="match status" value="1"/>
</dbReference>
<sequence length="152" mass="16794">MKAVLLSFLLVLIFACSGKSPDKTANEDTLKTSIENFNQAFASADIEKLEGLITEEYQHTNGNSPAIGKSSWLSYLVKRKSAIESGELVVHDYRMEELKIQQLGGSAIATAKVLVSQTRDSVSEERAFRVTTVWVLEEGTWKRAGFHDGAIQ</sequence>
<gene>
    <name evidence="2" type="ORF">GTQ38_05080</name>
</gene>
<accession>A0A6L9E9Y1</accession>
<dbReference type="InterPro" id="IPR032710">
    <property type="entry name" value="NTF2-like_dom_sf"/>
</dbReference>
<keyword evidence="3" id="KW-1185">Reference proteome</keyword>
<protein>
    <submittedName>
        <fullName evidence="2">DUF4440 domain-containing protein</fullName>
    </submittedName>
</protein>
<evidence type="ECO:0000259" key="1">
    <source>
        <dbReference type="Pfam" id="PF14534"/>
    </source>
</evidence>
<proteinExistence type="predicted"/>
<comment type="caution">
    <text evidence="2">The sequence shown here is derived from an EMBL/GenBank/DDBJ whole genome shotgun (WGS) entry which is preliminary data.</text>
</comment>
<dbReference type="RefSeq" id="WP_161434396.1">
    <property type="nucleotide sequence ID" value="NZ_WXYO01000002.1"/>
</dbReference>
<organism evidence="2 3">
    <name type="scientific">Poritiphilus flavus</name>
    <dbReference type="NCBI Taxonomy" id="2697053"/>
    <lineage>
        <taxon>Bacteria</taxon>
        <taxon>Pseudomonadati</taxon>
        <taxon>Bacteroidota</taxon>
        <taxon>Flavobacteriia</taxon>
        <taxon>Flavobacteriales</taxon>
        <taxon>Flavobacteriaceae</taxon>
        <taxon>Poritiphilus</taxon>
    </lineage>
</organism>
<reference evidence="2 3" key="1">
    <citation type="submission" date="2020-01" db="EMBL/GenBank/DDBJ databases">
        <title>Bacteria diversity of Porities sp.</title>
        <authorList>
            <person name="Wang G."/>
        </authorList>
    </citation>
    <scope>NUCLEOTIDE SEQUENCE [LARGE SCALE GENOMIC DNA]</scope>
    <source>
        <strain evidence="2 3">R33</strain>
    </source>
</reference>